<feature type="compositionally biased region" description="Acidic residues" evidence="1">
    <location>
        <begin position="141"/>
        <end position="160"/>
    </location>
</feature>
<dbReference type="CDD" id="cd20558">
    <property type="entry name" value="CYCLIN_ScPCL7-like"/>
    <property type="match status" value="1"/>
</dbReference>
<sequence length="391" mass="45261">MAYYDSDGHEMDEEAEGANNEEKIKKEFERVQKMAIEFVLENREDYYTILGVGVNFKELELRKAYKKLALQFHPDKNKSVGADEAFKAISRAFEVLGNYVERARYDKKMTKGSENDMKKSDEKEVYQNKKSEEELEKYTSEEEEEEEEGEEEGESGEEEEPRNLRNRRNRREKAEDYREEPQPQKTIEMITLPNSYQNADKSDLIELIHQVLEKAIKYNDPISIKTKSLTRFHSQKPPDISVRNYLERIVKYTALEPVCLLMILVYADRISERETHTSFMLCSLTIHRFLIAAITVSSKALCDVYCTNSHYAKVGGISTRELGILEMALIESLGWSLIAKGSLVNIYYSSLVDNHQNYTLESKQPEKHLIDSKIDSSIDNDRIKRVALGTS</sequence>
<dbReference type="Proteomes" id="UP000245699">
    <property type="component" value="Unassembled WGS sequence"/>
</dbReference>
<organism evidence="3 4">
    <name type="scientific">Furculomyces boomerangus</name>
    <dbReference type="NCBI Taxonomy" id="61424"/>
    <lineage>
        <taxon>Eukaryota</taxon>
        <taxon>Fungi</taxon>
        <taxon>Fungi incertae sedis</taxon>
        <taxon>Zoopagomycota</taxon>
        <taxon>Kickxellomycotina</taxon>
        <taxon>Harpellomycetes</taxon>
        <taxon>Harpellales</taxon>
        <taxon>Harpellaceae</taxon>
        <taxon>Furculomyces</taxon>
    </lineage>
</organism>
<dbReference type="SUPFAM" id="SSF46565">
    <property type="entry name" value="Chaperone J-domain"/>
    <property type="match status" value="1"/>
</dbReference>
<feature type="compositionally biased region" description="Basic and acidic residues" evidence="1">
    <location>
        <begin position="109"/>
        <end position="140"/>
    </location>
</feature>
<accession>A0A2T9YHX4</accession>
<dbReference type="GO" id="GO:0005634">
    <property type="term" value="C:nucleus"/>
    <property type="evidence" value="ECO:0007669"/>
    <property type="project" value="TreeGrafter"/>
</dbReference>
<dbReference type="PRINTS" id="PR00625">
    <property type="entry name" value="JDOMAIN"/>
</dbReference>
<evidence type="ECO:0000256" key="1">
    <source>
        <dbReference type="SAM" id="MobiDB-lite"/>
    </source>
</evidence>
<feature type="region of interest" description="Disordered" evidence="1">
    <location>
        <begin position="1"/>
        <end position="21"/>
    </location>
</feature>
<evidence type="ECO:0000259" key="2">
    <source>
        <dbReference type="PROSITE" id="PS50076"/>
    </source>
</evidence>
<gene>
    <name evidence="3" type="ORF">BB559_003947</name>
</gene>
<reference evidence="3 4" key="1">
    <citation type="journal article" date="2018" name="MBio">
        <title>Comparative Genomics Reveals the Core Gene Toolbox for the Fungus-Insect Symbiosis.</title>
        <authorList>
            <person name="Wang Y."/>
            <person name="Stata M."/>
            <person name="Wang W."/>
            <person name="Stajich J.E."/>
            <person name="White M.M."/>
            <person name="Moncalvo J.M."/>
        </authorList>
    </citation>
    <scope>NUCLEOTIDE SEQUENCE [LARGE SCALE GENOMIC DNA]</scope>
    <source>
        <strain evidence="3 4">AUS-77-4</strain>
    </source>
</reference>
<dbReference type="PROSITE" id="PS00636">
    <property type="entry name" value="DNAJ_1"/>
    <property type="match status" value="1"/>
</dbReference>
<protein>
    <recommendedName>
        <fullName evidence="2">J domain-containing protein</fullName>
    </recommendedName>
</protein>
<dbReference type="CDD" id="cd06257">
    <property type="entry name" value="DnaJ"/>
    <property type="match status" value="1"/>
</dbReference>
<proteinExistence type="predicted"/>
<dbReference type="Pfam" id="PF00226">
    <property type="entry name" value="DnaJ"/>
    <property type="match status" value="1"/>
</dbReference>
<dbReference type="STRING" id="61424.A0A2T9YHX4"/>
<evidence type="ECO:0000313" key="3">
    <source>
        <dbReference type="EMBL" id="PVU91884.1"/>
    </source>
</evidence>
<dbReference type="SMART" id="SM00271">
    <property type="entry name" value="DnaJ"/>
    <property type="match status" value="1"/>
</dbReference>
<dbReference type="PANTHER" id="PTHR15615">
    <property type="match status" value="1"/>
</dbReference>
<comment type="caution">
    <text evidence="3">The sequence shown here is derived from an EMBL/GenBank/DDBJ whole genome shotgun (WGS) entry which is preliminary data.</text>
</comment>
<feature type="region of interest" description="Disordered" evidence="1">
    <location>
        <begin position="109"/>
        <end position="183"/>
    </location>
</feature>
<dbReference type="OrthoDB" id="337735at2759"/>
<dbReference type="Gene3D" id="1.10.287.110">
    <property type="entry name" value="DnaJ domain"/>
    <property type="match status" value="1"/>
</dbReference>
<dbReference type="EMBL" id="MBFT01000393">
    <property type="protein sequence ID" value="PVU91884.1"/>
    <property type="molecule type" value="Genomic_DNA"/>
</dbReference>
<dbReference type="GO" id="GO:0000307">
    <property type="term" value="C:cyclin-dependent protein kinase holoenzyme complex"/>
    <property type="evidence" value="ECO:0007669"/>
    <property type="project" value="TreeGrafter"/>
</dbReference>
<dbReference type="AlphaFoldDB" id="A0A2T9YHX4"/>
<dbReference type="InterPro" id="IPR013922">
    <property type="entry name" value="Cyclin_PHO80-like"/>
</dbReference>
<feature type="domain" description="J" evidence="2">
    <location>
        <begin position="45"/>
        <end position="109"/>
    </location>
</feature>
<evidence type="ECO:0000313" key="4">
    <source>
        <dbReference type="Proteomes" id="UP000245699"/>
    </source>
</evidence>
<name>A0A2T9YHX4_9FUNG</name>
<dbReference type="InterPro" id="IPR036869">
    <property type="entry name" value="J_dom_sf"/>
</dbReference>
<dbReference type="PROSITE" id="PS50076">
    <property type="entry name" value="DNAJ_2"/>
    <property type="match status" value="1"/>
</dbReference>
<dbReference type="GO" id="GO:0019901">
    <property type="term" value="F:protein kinase binding"/>
    <property type="evidence" value="ECO:0007669"/>
    <property type="project" value="InterPro"/>
</dbReference>
<dbReference type="Gene3D" id="1.10.472.10">
    <property type="entry name" value="Cyclin-like"/>
    <property type="match status" value="1"/>
</dbReference>
<dbReference type="InterPro" id="IPR018253">
    <property type="entry name" value="DnaJ_domain_CS"/>
</dbReference>
<dbReference type="InterPro" id="IPR001623">
    <property type="entry name" value="DnaJ_domain"/>
</dbReference>
<dbReference type="PANTHER" id="PTHR15615:SF117">
    <property type="entry name" value="PHO85 CYCLIN PHO80"/>
    <property type="match status" value="1"/>
</dbReference>
<dbReference type="Pfam" id="PF08613">
    <property type="entry name" value="Cyclin"/>
    <property type="match status" value="1"/>
</dbReference>
<dbReference type="GO" id="GO:0016538">
    <property type="term" value="F:cyclin-dependent protein serine/threonine kinase regulator activity"/>
    <property type="evidence" value="ECO:0007669"/>
    <property type="project" value="TreeGrafter"/>
</dbReference>
<feature type="compositionally biased region" description="Basic and acidic residues" evidence="1">
    <location>
        <begin position="172"/>
        <end position="182"/>
    </location>
</feature>
<keyword evidence="4" id="KW-1185">Reference proteome</keyword>